<dbReference type="PANTHER" id="PTHR21092">
    <property type="entry name" value="NICASTRIN"/>
    <property type="match status" value="1"/>
</dbReference>
<protein>
    <submittedName>
        <fullName evidence="2">Nicastrin</fullName>
    </submittedName>
</protein>
<dbReference type="Pfam" id="PF05450">
    <property type="entry name" value="Nicastrin"/>
    <property type="match status" value="1"/>
</dbReference>
<dbReference type="InterPro" id="IPR008710">
    <property type="entry name" value="Nicastrin"/>
</dbReference>
<dbReference type="EMBL" id="GALX01003893">
    <property type="protein sequence ID" value="JAB64573.1"/>
    <property type="molecule type" value="Transcribed_RNA"/>
</dbReference>
<evidence type="ECO:0000256" key="1">
    <source>
        <dbReference type="SAM" id="Phobius"/>
    </source>
</evidence>
<dbReference type="GO" id="GO:0005886">
    <property type="term" value="C:plasma membrane"/>
    <property type="evidence" value="ECO:0007669"/>
    <property type="project" value="TreeGrafter"/>
</dbReference>
<accession>V5GWG1</accession>
<proteinExistence type="predicted"/>
<sequence length="502" mass="57264">MPQQTLRLADGRCNRGIYLWHKFYTVCNFRRSNIITNLNPITFCDPLGDNNVWATLYPLVKGPRRNETKPITDFKYIVIATRMDTTSMFEKTSGANNPVTGIVTLLYTAKLLKSMLSEENIQTAKKNVLFILFNGETFDYIGSQRMVYDMERGNFPIKGLEDNNNILPIIRPENISLFIELSQLGNSRDLFVHYLKPTTEIESFYNKLNYNGSYVHFQNVPLSLPPSSLHSFLRNNSDFPGLVIADHERSYTNFFYNSVYDNASNIGYKYYDSESQVNIPEDSIQRFIVNISEIVAKSVYETITGNTYSGEVATDAVLVDELFHCYLEDPNCKIHTATQKIKLSKTPSSLYVGVDRVSNYATTLTSLTLGWFTGIVEGKGDINCTNKPRNYAFHYFNMSKSIYELNVTLCYKVTMNLTEAKSPAFLIEDYDWSSGLYSSWTESVWWEMGARMFLRPSAAHEKMTIAIGSMSMIFSFIVVYFAKTRSHILFTSPLPSEAPADC</sequence>
<keyword evidence="1" id="KW-1133">Transmembrane helix</keyword>
<dbReference type="PANTHER" id="PTHR21092:SF0">
    <property type="entry name" value="NICASTRIN"/>
    <property type="match status" value="1"/>
</dbReference>
<dbReference type="GO" id="GO:0016485">
    <property type="term" value="P:protein processing"/>
    <property type="evidence" value="ECO:0007669"/>
    <property type="project" value="InterPro"/>
</dbReference>
<keyword evidence="1" id="KW-0472">Membrane</keyword>
<feature type="transmembrane region" description="Helical" evidence="1">
    <location>
        <begin position="463"/>
        <end position="482"/>
    </location>
</feature>
<dbReference type="SUPFAM" id="SSF53187">
    <property type="entry name" value="Zn-dependent exopeptidases"/>
    <property type="match status" value="1"/>
</dbReference>
<dbReference type="Gene3D" id="3.40.630.10">
    <property type="entry name" value="Zn peptidases"/>
    <property type="match status" value="1"/>
</dbReference>
<dbReference type="AlphaFoldDB" id="V5GWG1"/>
<gene>
    <name evidence="2" type="primary">NICA</name>
</gene>
<dbReference type="GO" id="GO:0007220">
    <property type="term" value="P:Notch receptor processing"/>
    <property type="evidence" value="ECO:0007669"/>
    <property type="project" value="TreeGrafter"/>
</dbReference>
<evidence type="ECO:0000313" key="2">
    <source>
        <dbReference type="EMBL" id="JAB64573.1"/>
    </source>
</evidence>
<reference evidence="2" key="1">
    <citation type="submission" date="2013-07" db="EMBL/GenBank/DDBJ databases">
        <title>Midgut Transcriptome Profiling of Anoplphora glabripennis, a Lignocellulose Degrading, Wood-Boring Cerambycid.</title>
        <authorList>
            <person name="Scully E.D."/>
            <person name="Hoover K."/>
            <person name="Carlson J.E."/>
            <person name="Tien M."/>
            <person name="Geib S.M."/>
        </authorList>
    </citation>
    <scope>NUCLEOTIDE SEQUENCE</scope>
</reference>
<organism evidence="2">
    <name type="scientific">Anoplophora glabripennis</name>
    <name type="common">Asian longhorn beetle</name>
    <name type="synonym">Anoplophora nobilis</name>
    <dbReference type="NCBI Taxonomy" id="217634"/>
    <lineage>
        <taxon>Eukaryota</taxon>
        <taxon>Metazoa</taxon>
        <taxon>Ecdysozoa</taxon>
        <taxon>Arthropoda</taxon>
        <taxon>Hexapoda</taxon>
        <taxon>Insecta</taxon>
        <taxon>Pterygota</taxon>
        <taxon>Neoptera</taxon>
        <taxon>Endopterygota</taxon>
        <taxon>Coleoptera</taxon>
        <taxon>Polyphaga</taxon>
        <taxon>Cucujiformia</taxon>
        <taxon>Chrysomeloidea</taxon>
        <taxon>Cerambycidae</taxon>
        <taxon>Lamiinae</taxon>
        <taxon>Lamiini</taxon>
        <taxon>Anoplophora</taxon>
    </lineage>
</organism>
<keyword evidence="1" id="KW-0812">Transmembrane</keyword>
<name>V5GWG1_ANOGL</name>